<keyword evidence="4" id="KW-0479">Metal-binding</keyword>
<dbReference type="AlphaFoldDB" id="A0A644TSK3"/>
<dbReference type="PROSITE" id="PS51257">
    <property type="entry name" value="PROKAR_LIPOPROTEIN"/>
    <property type="match status" value="1"/>
</dbReference>
<dbReference type="GO" id="GO:0046872">
    <property type="term" value="F:metal ion binding"/>
    <property type="evidence" value="ECO:0007669"/>
    <property type="project" value="UniProtKB-KW"/>
</dbReference>
<dbReference type="InterPro" id="IPR034005">
    <property type="entry name" value="M3A_DCP"/>
</dbReference>
<keyword evidence="7" id="KW-0482">Metalloprotease</keyword>
<dbReference type="InterPro" id="IPR045090">
    <property type="entry name" value="Pept_M3A_M3B"/>
</dbReference>
<comment type="similarity">
    <text evidence="2">Belongs to the peptidase M3 family.</text>
</comment>
<dbReference type="EC" id="3.4.15.5" evidence="9"/>
<comment type="caution">
    <text evidence="9">The sequence shown here is derived from an EMBL/GenBank/DDBJ whole genome shotgun (WGS) entry which is preliminary data.</text>
</comment>
<dbReference type="PANTHER" id="PTHR43660:SF1">
    <property type="entry name" value="DIPEPTIDYL CARBOXYPEPTIDASE"/>
    <property type="match status" value="1"/>
</dbReference>
<dbReference type="Gene3D" id="1.10.1370.10">
    <property type="entry name" value="Neurolysin, domain 3"/>
    <property type="match status" value="1"/>
</dbReference>
<comment type="cofactor">
    <cofactor evidence="1">
        <name>Zn(2+)</name>
        <dbReference type="ChEBI" id="CHEBI:29105"/>
    </cofactor>
</comment>
<dbReference type="InterPro" id="IPR024077">
    <property type="entry name" value="Neurolysin/TOP_dom2"/>
</dbReference>
<dbReference type="FunFam" id="3.40.390.10:FF:000009">
    <property type="entry name" value="Oligopeptidase A"/>
    <property type="match status" value="1"/>
</dbReference>
<evidence type="ECO:0000256" key="3">
    <source>
        <dbReference type="ARBA" id="ARBA00022670"/>
    </source>
</evidence>
<feature type="domain" description="Peptidase M3A/M3B catalytic" evidence="8">
    <location>
        <begin position="253"/>
        <end position="700"/>
    </location>
</feature>
<dbReference type="GO" id="GO:0008241">
    <property type="term" value="F:peptidyl-dipeptidase activity"/>
    <property type="evidence" value="ECO:0007669"/>
    <property type="project" value="UniProtKB-EC"/>
</dbReference>
<dbReference type="InterPro" id="IPR024079">
    <property type="entry name" value="MetalloPept_cat_dom_sf"/>
</dbReference>
<evidence type="ECO:0000256" key="7">
    <source>
        <dbReference type="ARBA" id="ARBA00023049"/>
    </source>
</evidence>
<evidence type="ECO:0000259" key="8">
    <source>
        <dbReference type="Pfam" id="PF01432"/>
    </source>
</evidence>
<sequence>MKKTILLMLSAALVFGSCSKQDKDIANNPLVKEWKTPFGTTPFEEIKPTDYLPAFKHAMKIHKEEVKAIIDNKETPNFQNTIAAFDFSGELLYKVTGVFFNMTAANTNEEMQKLEVEIAPMLAKHTDEINMDAKLFEKVKKVWDNKDKENLNQEQKMLLEKIYKRFVRSGALLSKDKQEELKKVNGEIKTYESKFSANTLKETKSYELIIDKKEDLKGLPQWLVDQAASTAKEKGKAGKWIFTLDSPSVFPFLQFSEKRELREKIFKAKNNRGNNGNESDNKEVIKKLALLRAQKAELLGYKTFADYVLAERMQKTPEQVYTLLEGLLQYSIPAAKKDVAELQKLLVKDYPGATLEAWDWSYYSDKLKKQKFNFDAEETRPYFEINNVRQGCFDVVTKLYGLTFTERKDIPVYDKDVQVFECKNEKNEHVGILYWDPYTRASKVGGAWCNSYREQYVKDGKKVTPIITVCFNYAKSPSGRTTLTAEEASTVFHEMGHAIHGLLSNCTYISTSGTSVPRDFVELPSQIFEHWCSKPEVLKMFAKNEKGEVIPDALLKKINSVGTFDVAYGMTERYAAAYLDMEYHVLSSKDKINDVIAFEKKAMDKIGLISQIPPRYRSTYFSHVFSGEYAVGYYSYVWSEVLDADAFNAFLEAGDIFDKTTADKFKNEILSKGSTDEAMNMYVRFRGKQPSIDAVLKNNGMKK</sequence>
<dbReference type="CDD" id="cd06456">
    <property type="entry name" value="M3A_DCP"/>
    <property type="match status" value="1"/>
</dbReference>
<protein>
    <submittedName>
        <fullName evidence="9">Dipeptidyl carboxypeptidase</fullName>
        <ecNumber evidence="9">3.4.15.5</ecNumber>
    </submittedName>
</protein>
<dbReference type="GO" id="GO:0006508">
    <property type="term" value="P:proteolysis"/>
    <property type="evidence" value="ECO:0007669"/>
    <property type="project" value="UniProtKB-KW"/>
</dbReference>
<reference evidence="9" key="1">
    <citation type="submission" date="2019-08" db="EMBL/GenBank/DDBJ databases">
        <authorList>
            <person name="Kucharzyk K."/>
            <person name="Murdoch R.W."/>
            <person name="Higgins S."/>
            <person name="Loffler F."/>
        </authorList>
    </citation>
    <scope>NUCLEOTIDE SEQUENCE</scope>
</reference>
<name>A0A644TSK3_9ZZZZ</name>
<keyword evidence="3" id="KW-0645">Protease</keyword>
<dbReference type="GO" id="GO:0005829">
    <property type="term" value="C:cytosol"/>
    <property type="evidence" value="ECO:0007669"/>
    <property type="project" value="TreeGrafter"/>
</dbReference>
<dbReference type="GO" id="GO:0004180">
    <property type="term" value="F:carboxypeptidase activity"/>
    <property type="evidence" value="ECO:0007669"/>
    <property type="project" value="UniProtKB-KW"/>
</dbReference>
<keyword evidence="6" id="KW-0862">Zinc</keyword>
<evidence type="ECO:0000256" key="5">
    <source>
        <dbReference type="ARBA" id="ARBA00022801"/>
    </source>
</evidence>
<dbReference type="GO" id="GO:0004222">
    <property type="term" value="F:metalloendopeptidase activity"/>
    <property type="evidence" value="ECO:0007669"/>
    <property type="project" value="InterPro"/>
</dbReference>
<gene>
    <name evidence="9" type="primary">dcp_3</name>
    <name evidence="9" type="ORF">SDC9_15729</name>
</gene>
<evidence type="ECO:0000256" key="6">
    <source>
        <dbReference type="ARBA" id="ARBA00022833"/>
    </source>
</evidence>
<dbReference type="EMBL" id="VSSQ01000050">
    <property type="protein sequence ID" value="MPL69978.1"/>
    <property type="molecule type" value="Genomic_DNA"/>
</dbReference>
<keyword evidence="9" id="KW-0121">Carboxypeptidase</keyword>
<keyword evidence="5 9" id="KW-0378">Hydrolase</keyword>
<dbReference type="PANTHER" id="PTHR43660">
    <property type="entry name" value="DIPEPTIDYL CARBOXYPEPTIDASE"/>
    <property type="match status" value="1"/>
</dbReference>
<dbReference type="Gene3D" id="1.10.1370.40">
    <property type="match status" value="1"/>
</dbReference>
<accession>A0A644TSK3</accession>
<evidence type="ECO:0000256" key="4">
    <source>
        <dbReference type="ARBA" id="ARBA00022723"/>
    </source>
</evidence>
<dbReference type="Gene3D" id="3.40.390.10">
    <property type="entry name" value="Collagenase (Catalytic Domain)"/>
    <property type="match status" value="1"/>
</dbReference>
<dbReference type="Pfam" id="PF01432">
    <property type="entry name" value="Peptidase_M3"/>
    <property type="match status" value="1"/>
</dbReference>
<evidence type="ECO:0000256" key="1">
    <source>
        <dbReference type="ARBA" id="ARBA00001947"/>
    </source>
</evidence>
<dbReference type="InterPro" id="IPR001567">
    <property type="entry name" value="Pept_M3A_M3B_dom"/>
</dbReference>
<organism evidence="9">
    <name type="scientific">bioreactor metagenome</name>
    <dbReference type="NCBI Taxonomy" id="1076179"/>
    <lineage>
        <taxon>unclassified sequences</taxon>
        <taxon>metagenomes</taxon>
        <taxon>ecological metagenomes</taxon>
    </lineage>
</organism>
<proteinExistence type="inferred from homology"/>
<evidence type="ECO:0000256" key="2">
    <source>
        <dbReference type="ARBA" id="ARBA00006040"/>
    </source>
</evidence>
<evidence type="ECO:0000313" key="9">
    <source>
        <dbReference type="EMBL" id="MPL69978.1"/>
    </source>
</evidence>
<dbReference type="SUPFAM" id="SSF55486">
    <property type="entry name" value="Metalloproteases ('zincins'), catalytic domain"/>
    <property type="match status" value="1"/>
</dbReference>